<reference evidence="3" key="1">
    <citation type="journal article" date="2019" name="Int. J. Syst. Evol. Microbiol.">
        <title>The Global Catalogue of Microorganisms (GCM) 10K type strain sequencing project: providing services to taxonomists for standard genome sequencing and annotation.</title>
        <authorList>
            <consortium name="The Broad Institute Genomics Platform"/>
            <consortium name="The Broad Institute Genome Sequencing Center for Infectious Disease"/>
            <person name="Wu L."/>
            <person name="Ma J."/>
        </authorList>
    </citation>
    <scope>NUCLEOTIDE SEQUENCE [LARGE SCALE GENOMIC DNA]</scope>
    <source>
        <strain evidence="3">JCM 4594</strain>
    </source>
</reference>
<organism evidence="2 3">
    <name type="scientific">Streptomyces xanthochromogenes</name>
    <dbReference type="NCBI Taxonomy" id="67384"/>
    <lineage>
        <taxon>Bacteria</taxon>
        <taxon>Bacillati</taxon>
        <taxon>Actinomycetota</taxon>
        <taxon>Actinomycetes</taxon>
        <taxon>Kitasatosporales</taxon>
        <taxon>Streptomycetaceae</taxon>
        <taxon>Streptomyces</taxon>
    </lineage>
</organism>
<dbReference type="Pfam" id="PF08241">
    <property type="entry name" value="Methyltransf_11"/>
    <property type="match status" value="1"/>
</dbReference>
<evidence type="ECO:0000259" key="1">
    <source>
        <dbReference type="Pfam" id="PF08241"/>
    </source>
</evidence>
<evidence type="ECO:0000313" key="3">
    <source>
        <dbReference type="Proteomes" id="UP000600946"/>
    </source>
</evidence>
<dbReference type="GeneID" id="96292167"/>
<gene>
    <name evidence="2" type="ORF">GCM10010326_42360</name>
</gene>
<dbReference type="CDD" id="cd02440">
    <property type="entry name" value="AdoMet_MTases"/>
    <property type="match status" value="1"/>
</dbReference>
<dbReference type="PANTHER" id="PTHR43861">
    <property type="entry name" value="TRANS-ACONITATE 2-METHYLTRANSFERASE-RELATED"/>
    <property type="match status" value="1"/>
</dbReference>
<dbReference type="Gene3D" id="3.40.50.150">
    <property type="entry name" value="Vaccinia Virus protein VP39"/>
    <property type="match status" value="1"/>
</dbReference>
<sequence>MAVVVMQQASAETPAAVSGALDAAGLTVRRVLVGPGTAAPLDLGDAEGLILLDAPDPADTTAAVLVWAALAARVPVLALGAGAELLTGSAARAAATDALGGSPEATPAAATDALFAGSEPPPHTFRLGGSAWGVRPTGGPTGAQDAAPGEGCEQLLCRFAELVAARAERTVTRAFFTRRADAWEDRFAHQAPAYAAAVTRMRLRPGTTAMDLGCGTGRAMPALRELVGPRGRVIGVDVTPAMLLAAARHGRTGHGHLLTADCTRLPVPRGCVHGIFSAGLLDHLPDPRTALAEWARVAARDCVLLLFHPSGRAERAARHGRPLDPADLLAEHNLRPSLTATGWHLDEYEDASGHFLARATLAGPTRGTRP</sequence>
<dbReference type="RefSeq" id="WP_190027968.1">
    <property type="nucleotide sequence ID" value="NZ_BMUU01000006.1"/>
</dbReference>
<feature type="domain" description="Methyltransferase type 11" evidence="1">
    <location>
        <begin position="211"/>
        <end position="304"/>
    </location>
</feature>
<dbReference type="PANTHER" id="PTHR43861:SF1">
    <property type="entry name" value="TRANS-ACONITATE 2-METHYLTRANSFERASE"/>
    <property type="match status" value="1"/>
</dbReference>
<dbReference type="EMBL" id="BMUU01000006">
    <property type="protein sequence ID" value="GGY43541.1"/>
    <property type="molecule type" value="Genomic_DNA"/>
</dbReference>
<name>A0ABQ3AA68_9ACTN</name>
<dbReference type="InterPro" id="IPR013216">
    <property type="entry name" value="Methyltransf_11"/>
</dbReference>
<accession>A0ABQ3AA68</accession>
<keyword evidence="3" id="KW-1185">Reference proteome</keyword>
<protein>
    <recommendedName>
        <fullName evidence="1">Methyltransferase type 11 domain-containing protein</fullName>
    </recommendedName>
</protein>
<dbReference type="SUPFAM" id="SSF53335">
    <property type="entry name" value="S-adenosyl-L-methionine-dependent methyltransferases"/>
    <property type="match status" value="1"/>
</dbReference>
<proteinExistence type="predicted"/>
<dbReference type="InterPro" id="IPR029063">
    <property type="entry name" value="SAM-dependent_MTases_sf"/>
</dbReference>
<comment type="caution">
    <text evidence="2">The sequence shown here is derived from an EMBL/GenBank/DDBJ whole genome shotgun (WGS) entry which is preliminary data.</text>
</comment>
<dbReference type="Proteomes" id="UP000600946">
    <property type="component" value="Unassembled WGS sequence"/>
</dbReference>
<evidence type="ECO:0000313" key="2">
    <source>
        <dbReference type="EMBL" id="GGY43541.1"/>
    </source>
</evidence>